<feature type="domain" description="Multidrug resistance protein MdtA-like barrel-sandwich hybrid" evidence="4">
    <location>
        <begin position="37"/>
        <end position="206"/>
    </location>
</feature>
<keyword evidence="2 3" id="KW-0175">Coiled coil</keyword>
<keyword evidence="7" id="KW-1185">Reference proteome</keyword>
<dbReference type="Proteomes" id="UP001167831">
    <property type="component" value="Unassembled WGS sequence"/>
</dbReference>
<dbReference type="EMBL" id="JAUEIE010000003">
    <property type="protein sequence ID" value="MDN0022251.1"/>
    <property type="molecule type" value="Genomic_DNA"/>
</dbReference>
<dbReference type="PANTHER" id="PTHR32347">
    <property type="entry name" value="EFFLUX SYSTEM COMPONENT YKNX-RELATED"/>
    <property type="match status" value="1"/>
</dbReference>
<protein>
    <submittedName>
        <fullName evidence="6">HlyD family efflux transporter periplasmic adaptor subunit</fullName>
    </submittedName>
</protein>
<dbReference type="SUPFAM" id="SSF111369">
    <property type="entry name" value="HlyD-like secretion proteins"/>
    <property type="match status" value="1"/>
</dbReference>
<sequence length="299" mass="33011">MRTETMIMITAAAMLAACDSREKGFDATGIFEATEITVSALETGQIVRLDAEEGTLLKKGQQAGLIDTVQLALSAIRLGATKESIASSRPDIQTQIAATRQQIEKAEMEKLRFERLVRDNAANRKQLDDAESALKVLRRQLQAQLSSLGNSTRSLDKQMNATDIQRMQILDRLGKCRIVAPVTGTVIEKYAEQGEFATTGRPLFKIADTRRMYIRAYITSEQLAEVRTGQKAEVTCDYGNGKGKTYEGTVTWIAQKSEFTPKTILTDDERASLVYAVKIAIDNDGGAKIGMYGKVRFLK</sequence>
<dbReference type="Proteomes" id="UP001168478">
    <property type="component" value="Unassembled WGS sequence"/>
</dbReference>
<dbReference type="Gene3D" id="2.40.50.100">
    <property type="match status" value="1"/>
</dbReference>
<dbReference type="PROSITE" id="PS51257">
    <property type="entry name" value="PROKAR_LIPOPROTEIN"/>
    <property type="match status" value="1"/>
</dbReference>
<evidence type="ECO:0000313" key="6">
    <source>
        <dbReference type="EMBL" id="MDN0024850.1"/>
    </source>
</evidence>
<feature type="coiled-coil region" evidence="3">
    <location>
        <begin position="89"/>
        <end position="147"/>
    </location>
</feature>
<gene>
    <name evidence="5" type="ORF">QVN81_04315</name>
    <name evidence="6" type="ORF">QVN84_04850</name>
</gene>
<organism evidence="6 8">
    <name type="scientific">Leyella lascolaii</name>
    <dbReference type="NCBI Taxonomy" id="1776379"/>
    <lineage>
        <taxon>Bacteria</taxon>
        <taxon>Pseudomonadati</taxon>
        <taxon>Bacteroidota</taxon>
        <taxon>Bacteroidia</taxon>
        <taxon>Bacteroidales</taxon>
        <taxon>Prevotellaceae</taxon>
        <taxon>Leyella</taxon>
    </lineage>
</organism>
<dbReference type="Pfam" id="PF25917">
    <property type="entry name" value="BSH_RND"/>
    <property type="match status" value="1"/>
</dbReference>
<reference evidence="6" key="1">
    <citation type="submission" date="2023-06" db="EMBL/GenBank/DDBJ databases">
        <authorList>
            <person name="Zeman M."/>
            <person name="Kubasova T."/>
            <person name="Jahodarova E."/>
            <person name="Nykrynova M."/>
            <person name="Rychlik I."/>
        </authorList>
    </citation>
    <scope>NUCLEOTIDE SEQUENCE</scope>
    <source>
        <strain evidence="6">ET15</strain>
        <strain evidence="5">ET37</strain>
    </source>
</reference>
<dbReference type="InterPro" id="IPR050465">
    <property type="entry name" value="UPF0194_transport"/>
</dbReference>
<dbReference type="EMBL" id="JAUEIF010000003">
    <property type="protein sequence ID" value="MDN0024850.1"/>
    <property type="molecule type" value="Genomic_DNA"/>
</dbReference>
<evidence type="ECO:0000256" key="3">
    <source>
        <dbReference type="SAM" id="Coils"/>
    </source>
</evidence>
<evidence type="ECO:0000256" key="1">
    <source>
        <dbReference type="ARBA" id="ARBA00004196"/>
    </source>
</evidence>
<evidence type="ECO:0000313" key="5">
    <source>
        <dbReference type="EMBL" id="MDN0022251.1"/>
    </source>
</evidence>
<dbReference type="Gene3D" id="2.40.30.170">
    <property type="match status" value="1"/>
</dbReference>
<proteinExistence type="predicted"/>
<evidence type="ECO:0000313" key="7">
    <source>
        <dbReference type="Proteomes" id="UP001167831"/>
    </source>
</evidence>
<accession>A0AAW7JPN3</accession>
<dbReference type="GO" id="GO:0030313">
    <property type="term" value="C:cell envelope"/>
    <property type="evidence" value="ECO:0007669"/>
    <property type="project" value="UniProtKB-SubCell"/>
</dbReference>
<reference evidence="6" key="2">
    <citation type="submission" date="2023-08" db="EMBL/GenBank/DDBJ databases">
        <title>Identification and characterization of horizontal gene transfer across gut microbiota members of farm animals based on homology search.</title>
        <authorList>
            <person name="Schwarzerova J."/>
            <person name="Nykrynova M."/>
            <person name="Jureckova K."/>
            <person name="Cejkova D."/>
            <person name="Rychlik I."/>
        </authorList>
    </citation>
    <scope>NUCLEOTIDE SEQUENCE</scope>
    <source>
        <strain evidence="6">ET15</strain>
        <strain evidence="5">ET37</strain>
    </source>
</reference>
<evidence type="ECO:0000313" key="8">
    <source>
        <dbReference type="Proteomes" id="UP001168478"/>
    </source>
</evidence>
<dbReference type="PANTHER" id="PTHR32347:SF23">
    <property type="entry name" value="BLL5650 PROTEIN"/>
    <property type="match status" value="1"/>
</dbReference>
<dbReference type="AlphaFoldDB" id="A0AAW7JPN3"/>
<evidence type="ECO:0000259" key="4">
    <source>
        <dbReference type="Pfam" id="PF25917"/>
    </source>
</evidence>
<comment type="subcellular location">
    <subcellularLocation>
        <location evidence="1">Cell envelope</location>
    </subcellularLocation>
</comment>
<evidence type="ECO:0000256" key="2">
    <source>
        <dbReference type="ARBA" id="ARBA00023054"/>
    </source>
</evidence>
<dbReference type="RefSeq" id="WP_289824981.1">
    <property type="nucleotide sequence ID" value="NZ_JAUEIE010000003.1"/>
</dbReference>
<comment type="caution">
    <text evidence="6">The sequence shown here is derived from an EMBL/GenBank/DDBJ whole genome shotgun (WGS) entry which is preliminary data.</text>
</comment>
<dbReference type="InterPro" id="IPR058625">
    <property type="entry name" value="MdtA-like_BSH"/>
</dbReference>
<name>A0AAW7JPN3_9BACT</name>